<feature type="domain" description="GIY-YIG" evidence="5">
    <location>
        <begin position="176"/>
        <end position="263"/>
    </location>
</feature>
<dbReference type="SMART" id="SM00497">
    <property type="entry name" value="IENR1"/>
    <property type="match status" value="1"/>
</dbReference>
<dbReference type="GO" id="GO:0003677">
    <property type="term" value="F:DNA binding"/>
    <property type="evidence" value="ECO:0007669"/>
    <property type="project" value="InterPro"/>
</dbReference>
<keyword evidence="4" id="KW-0378">Hydrolase</keyword>
<evidence type="ECO:0000313" key="6">
    <source>
        <dbReference type="EMBL" id="QCW06925.1"/>
    </source>
</evidence>
<dbReference type="SMART" id="SM00496">
    <property type="entry name" value="IENR2"/>
    <property type="match status" value="2"/>
</dbReference>
<dbReference type="SUPFAM" id="SSF64496">
    <property type="entry name" value="DNA-binding domain of intron-encoded endonucleases"/>
    <property type="match status" value="1"/>
</dbReference>
<dbReference type="CDD" id="cd10445">
    <property type="entry name" value="GIY-YIG_bI1_like"/>
    <property type="match status" value="1"/>
</dbReference>
<dbReference type="GO" id="GO:0016787">
    <property type="term" value="F:hydrolase activity"/>
    <property type="evidence" value="ECO:0007669"/>
    <property type="project" value="UniProtKB-KW"/>
</dbReference>
<dbReference type="GO" id="GO:0004519">
    <property type="term" value="F:endonuclease activity"/>
    <property type="evidence" value="ECO:0007669"/>
    <property type="project" value="UniProtKB-KW"/>
</dbReference>
<evidence type="ECO:0000256" key="2">
    <source>
        <dbReference type="ARBA" id="ARBA00022722"/>
    </source>
</evidence>
<organism evidence="6">
    <name type="scientific">Orbilia brochopaga</name>
    <dbReference type="NCBI Taxonomy" id="3140254"/>
    <lineage>
        <taxon>Eukaryota</taxon>
        <taxon>Fungi</taxon>
        <taxon>Dikarya</taxon>
        <taxon>Ascomycota</taxon>
        <taxon>Pezizomycotina</taxon>
        <taxon>Orbiliomycetes</taxon>
        <taxon>Orbiliales</taxon>
        <taxon>Orbiliaceae</taxon>
        <taxon>Orbilia</taxon>
    </lineage>
</organism>
<accession>A0A4Y5MZB2</accession>
<dbReference type="PROSITE" id="PS50164">
    <property type="entry name" value="GIY_YIG"/>
    <property type="match status" value="1"/>
</dbReference>
<evidence type="ECO:0000256" key="1">
    <source>
        <dbReference type="ARBA" id="ARBA00010045"/>
    </source>
</evidence>
<comment type="similarity">
    <text evidence="1">To endonucleases of group I introns of fungi and phage.</text>
</comment>
<reference evidence="6" key="1">
    <citation type="submission" date="2019-04" db="EMBL/GenBank/DDBJ databases">
        <authorList>
            <person name="Yu Z."/>
            <person name="Deng C."/>
        </authorList>
    </citation>
    <scope>NUCLEOTIDE SEQUENCE</scope>
</reference>
<dbReference type="InterPro" id="IPR010896">
    <property type="entry name" value="NUMOD1"/>
</dbReference>
<gene>
    <name evidence="6" type="primary">orf374</name>
</gene>
<dbReference type="NCBIfam" id="TIGR01453">
    <property type="entry name" value="grpIintron_endo"/>
    <property type="match status" value="1"/>
</dbReference>
<dbReference type="InterPro" id="IPR003647">
    <property type="entry name" value="Intron_nuc_1_rpt"/>
</dbReference>
<evidence type="ECO:0000256" key="4">
    <source>
        <dbReference type="ARBA" id="ARBA00022801"/>
    </source>
</evidence>
<keyword evidence="3" id="KW-0255">Endonuclease</keyword>
<dbReference type="Pfam" id="PF07460">
    <property type="entry name" value="NUMOD3"/>
    <property type="match status" value="1"/>
</dbReference>
<evidence type="ECO:0000259" key="5">
    <source>
        <dbReference type="PROSITE" id="PS50164"/>
    </source>
</evidence>
<dbReference type="SUPFAM" id="SSF82771">
    <property type="entry name" value="GIY-YIG endonuclease"/>
    <property type="match status" value="1"/>
</dbReference>
<geneLocation type="mitochondrion" evidence="6"/>
<dbReference type="InterPro" id="IPR000305">
    <property type="entry name" value="GIY-YIG_endonuc"/>
</dbReference>
<dbReference type="InterPro" id="IPR035901">
    <property type="entry name" value="GIY-YIG_endonuc_sf"/>
</dbReference>
<proteinExistence type="predicted"/>
<dbReference type="Pfam" id="PF07453">
    <property type="entry name" value="NUMOD1"/>
    <property type="match status" value="1"/>
</dbReference>
<dbReference type="SMART" id="SM00465">
    <property type="entry name" value="GIYc"/>
    <property type="match status" value="1"/>
</dbReference>
<dbReference type="Gene3D" id="3.40.1440.10">
    <property type="entry name" value="GIY-YIG endonuclease"/>
    <property type="match status" value="1"/>
</dbReference>
<dbReference type="InterPro" id="IPR003611">
    <property type="entry name" value="NUMOD3"/>
</dbReference>
<dbReference type="InterPro" id="IPR006350">
    <property type="entry name" value="Intron_endoG1"/>
</dbReference>
<dbReference type="Pfam" id="PF01541">
    <property type="entry name" value="GIY-YIG"/>
    <property type="match status" value="1"/>
</dbReference>
<evidence type="ECO:0000256" key="3">
    <source>
        <dbReference type="ARBA" id="ARBA00022759"/>
    </source>
</evidence>
<dbReference type="EMBL" id="MK820635">
    <property type="protein sequence ID" value="QCW06925.1"/>
    <property type="molecule type" value="Genomic_DNA"/>
</dbReference>
<protein>
    <recommendedName>
        <fullName evidence="5">GIY-YIG domain-containing protein</fullName>
    </recommendedName>
</protein>
<keyword evidence="2" id="KW-0540">Nuclease</keyword>
<sequence>MIIYYTFCIKFYYNKLLEPCAGKLASTILNGGKLMRAYLSWLNKILDIKLLKFLKVFFKNQILYLVLNYKNIVFVFCLILIVKWVLYLIINFYIFDTSFVFLIFTINIPKIGEAPKTCIKQVRNTCLFINLNQKLYLKNYSSIGKDPDNSNTEYDFEDIYAEANLNIEFIIKENKGKSGVYCWINKNSGKKYIGSSVDLSKRFKHYFSNKYLIRTSKTSLINKALLKYGYSAFKLIILEYCEPSSALEREQYYINRDLPEYNILKVAGSSIGFKRSEETRNKISNANKGRVLSAISRAKISASKLGSIRSEKAGIPSQKILVIDILTNETKEFESIGATARYLNINQSTISNYLRLNQKKPYKKRYIFKKIVKI</sequence>
<keyword evidence="6" id="KW-0496">Mitochondrion</keyword>
<dbReference type="AlphaFoldDB" id="A0A4Y5MZB2"/>
<name>A0A4Y5MZB2_9PEZI</name>